<dbReference type="EMBL" id="QJKJ01014730">
    <property type="protein sequence ID" value="RDX63756.1"/>
    <property type="molecule type" value="Genomic_DNA"/>
</dbReference>
<sequence>MANLVLVFVFNGELVQVVDKDASQPIAAPSRGIAVTLPTSEVMVVAPNQRVQPQRWVFSPICLHNYEWLSGEVDVYPSQLCLTEALANLAKAVLIGSLSCERDFVLDPCSIDERVYMRAEEGGVDFFYMYKTQLRDLGVNLPFHKFEANVLRTLSVVPNQLHPNKWVVMQAFRGHFVRFRAIDEVSFTVYRRPIPYIGGASASSTDSLRTTSLGQFQERLGPLRASWPRRTHPGQTWPFPAEPSFKAQVTPGRKSMQSKEWSTCIKGTHELVKVVVEFSKSLVSHTFILSLYSIGGAWCFSNASRRLSKCRSRVWEVGVSLQLTILTFLSTVALTLTLNINFGESKSQEPEPMENNDRTLKELATQYVVYQPWCIQYPQLEPAQSYELKSDLIHLFPKFHGLVGEDPHKHLKEFHVVCSTIRPQEIPEDYIKMMAFPFSLDGAAKD</sequence>
<comment type="caution">
    <text evidence="1">The sequence shown here is derived from an EMBL/GenBank/DDBJ whole genome shotgun (WGS) entry which is preliminary data.</text>
</comment>
<feature type="non-terminal residue" evidence="1">
    <location>
        <position position="1"/>
    </location>
</feature>
<protein>
    <submittedName>
        <fullName evidence="1">Uncharacterized protein</fullName>
    </submittedName>
</protein>
<reference evidence="1" key="1">
    <citation type="submission" date="2018-05" db="EMBL/GenBank/DDBJ databases">
        <title>Draft genome of Mucuna pruriens seed.</title>
        <authorList>
            <person name="Nnadi N.E."/>
            <person name="Vos R."/>
            <person name="Hasami M.H."/>
            <person name="Devisetty U.K."/>
            <person name="Aguiy J.C."/>
        </authorList>
    </citation>
    <scope>NUCLEOTIDE SEQUENCE [LARGE SCALE GENOMIC DNA]</scope>
    <source>
        <strain evidence="1">JCA_2017</strain>
    </source>
</reference>
<dbReference type="OrthoDB" id="1422241at2759"/>
<keyword evidence="2" id="KW-1185">Reference proteome</keyword>
<dbReference type="AlphaFoldDB" id="A0A371ECM0"/>
<dbReference type="Proteomes" id="UP000257109">
    <property type="component" value="Unassembled WGS sequence"/>
</dbReference>
<evidence type="ECO:0000313" key="1">
    <source>
        <dbReference type="EMBL" id="RDX63756.1"/>
    </source>
</evidence>
<gene>
    <name evidence="1" type="ORF">CR513_57780</name>
</gene>
<name>A0A371ECM0_MUCPR</name>
<organism evidence="1 2">
    <name type="scientific">Mucuna pruriens</name>
    <name type="common">Velvet bean</name>
    <name type="synonym">Dolichos pruriens</name>
    <dbReference type="NCBI Taxonomy" id="157652"/>
    <lineage>
        <taxon>Eukaryota</taxon>
        <taxon>Viridiplantae</taxon>
        <taxon>Streptophyta</taxon>
        <taxon>Embryophyta</taxon>
        <taxon>Tracheophyta</taxon>
        <taxon>Spermatophyta</taxon>
        <taxon>Magnoliopsida</taxon>
        <taxon>eudicotyledons</taxon>
        <taxon>Gunneridae</taxon>
        <taxon>Pentapetalae</taxon>
        <taxon>rosids</taxon>
        <taxon>fabids</taxon>
        <taxon>Fabales</taxon>
        <taxon>Fabaceae</taxon>
        <taxon>Papilionoideae</taxon>
        <taxon>50 kb inversion clade</taxon>
        <taxon>NPAAA clade</taxon>
        <taxon>indigoferoid/millettioid clade</taxon>
        <taxon>Phaseoleae</taxon>
        <taxon>Mucuna</taxon>
    </lineage>
</organism>
<accession>A0A371ECM0</accession>
<proteinExistence type="predicted"/>
<evidence type="ECO:0000313" key="2">
    <source>
        <dbReference type="Proteomes" id="UP000257109"/>
    </source>
</evidence>